<comment type="caution">
    <text evidence="2">The sequence shown here is derived from an EMBL/GenBank/DDBJ whole genome shotgun (WGS) entry which is preliminary data.</text>
</comment>
<feature type="compositionally biased region" description="Acidic residues" evidence="1">
    <location>
        <begin position="91"/>
        <end position="101"/>
    </location>
</feature>
<feature type="compositionally biased region" description="Basic and acidic residues" evidence="1">
    <location>
        <begin position="102"/>
        <end position="111"/>
    </location>
</feature>
<gene>
    <name evidence="2" type="ORF">QM012_000366</name>
</gene>
<reference evidence="2 3" key="1">
    <citation type="submission" date="2023-11" db="EMBL/GenBank/DDBJ databases">
        <title>Draft genome sequence and annotation of the polyextremotolerant black yeast-like fungus Aureobasidium pullulans NRRL 62042.</title>
        <authorList>
            <person name="Dielentheis-Frenken M.R.E."/>
            <person name="Wibberg D."/>
            <person name="Blank L.M."/>
            <person name="Tiso T."/>
        </authorList>
    </citation>
    <scope>NUCLEOTIDE SEQUENCE [LARGE SCALE GENOMIC DNA]</scope>
    <source>
        <strain evidence="2 3">NRRL 62042</strain>
    </source>
</reference>
<organism evidence="2 3">
    <name type="scientific">Aureobasidium pullulans</name>
    <name type="common">Black yeast</name>
    <name type="synonym">Pullularia pullulans</name>
    <dbReference type="NCBI Taxonomy" id="5580"/>
    <lineage>
        <taxon>Eukaryota</taxon>
        <taxon>Fungi</taxon>
        <taxon>Dikarya</taxon>
        <taxon>Ascomycota</taxon>
        <taxon>Pezizomycotina</taxon>
        <taxon>Dothideomycetes</taxon>
        <taxon>Dothideomycetidae</taxon>
        <taxon>Dothideales</taxon>
        <taxon>Saccotheciaceae</taxon>
        <taxon>Aureobasidium</taxon>
    </lineage>
</organism>
<feature type="region of interest" description="Disordered" evidence="1">
    <location>
        <begin position="51"/>
        <end position="134"/>
    </location>
</feature>
<proteinExistence type="predicted"/>
<name>A0ABR0TVI2_AURPU</name>
<dbReference type="Proteomes" id="UP001341245">
    <property type="component" value="Unassembled WGS sequence"/>
</dbReference>
<keyword evidence="3" id="KW-1185">Reference proteome</keyword>
<accession>A0ABR0TVI2</accession>
<feature type="region of interest" description="Disordered" evidence="1">
    <location>
        <begin position="1"/>
        <end position="29"/>
    </location>
</feature>
<evidence type="ECO:0000256" key="1">
    <source>
        <dbReference type="SAM" id="MobiDB-lite"/>
    </source>
</evidence>
<sequence length="234" mass="27283">MATPRTPANISSWPGQDRKRLPSTGYRRSRRARYLRGTVFWHLTDRRHYLSSPRTGRTNFDPVPFPYVPSTKRSSAEDDESKVMDTNGTNDAEDSQDEDANEDIRERRHENGYPVTSTPSFKKNARTLEDQTEDSELVHHLDALDLDADTRKPYHLSAKHIDRKERIRNSRIVRGFKFLQPHRDRIQKKNKELNMYQPSKWAGQNAEKKKVITELLHGRCEDRTEGLHDPFASS</sequence>
<evidence type="ECO:0000313" key="3">
    <source>
        <dbReference type="Proteomes" id="UP001341245"/>
    </source>
</evidence>
<feature type="compositionally biased region" description="Polar residues" evidence="1">
    <location>
        <begin position="1"/>
        <end position="14"/>
    </location>
</feature>
<dbReference type="EMBL" id="JASGXD010000001">
    <property type="protein sequence ID" value="KAK6008463.1"/>
    <property type="molecule type" value="Genomic_DNA"/>
</dbReference>
<evidence type="ECO:0000313" key="2">
    <source>
        <dbReference type="EMBL" id="KAK6008463.1"/>
    </source>
</evidence>
<protein>
    <submittedName>
        <fullName evidence="2">Uncharacterized protein</fullName>
    </submittedName>
</protein>